<name>A0ABT2TBN3_9FIRM</name>
<sequence>MIDRQEFNRIVNDSVKDLLRMDVDTYNKVKIVLLSYRDEYEPCNEYKRKLFEFTDRHRLLLIEMK</sequence>
<accession>A0ABT2TBN3</accession>
<keyword evidence="2" id="KW-1185">Reference proteome</keyword>
<dbReference type="EMBL" id="JAOQJX010000011">
    <property type="protein sequence ID" value="MCU6747688.1"/>
    <property type="molecule type" value="Genomic_DNA"/>
</dbReference>
<gene>
    <name evidence="1" type="ORF">OCV51_08500</name>
</gene>
<evidence type="ECO:0000313" key="2">
    <source>
        <dbReference type="Proteomes" id="UP001652394"/>
    </source>
</evidence>
<proteinExistence type="predicted"/>
<organism evidence="1 2">
    <name type="scientific">Faecalicatena acetigenes</name>
    <dbReference type="NCBI Taxonomy" id="2981790"/>
    <lineage>
        <taxon>Bacteria</taxon>
        <taxon>Bacillati</taxon>
        <taxon>Bacillota</taxon>
        <taxon>Clostridia</taxon>
        <taxon>Lachnospirales</taxon>
        <taxon>Lachnospiraceae</taxon>
        <taxon>Faecalicatena</taxon>
    </lineage>
</organism>
<reference evidence="1 2" key="1">
    <citation type="journal article" date="2021" name="ISME Commun">
        <title>Automated analysis of genomic sequences facilitates high-throughput and comprehensive description of bacteria.</title>
        <authorList>
            <person name="Hitch T.C.A."/>
        </authorList>
    </citation>
    <scope>NUCLEOTIDE SEQUENCE [LARGE SCALE GENOMIC DNA]</scope>
    <source>
        <strain evidence="1 2">H2_18</strain>
    </source>
</reference>
<evidence type="ECO:0000313" key="1">
    <source>
        <dbReference type="EMBL" id="MCU6747688.1"/>
    </source>
</evidence>
<dbReference type="RefSeq" id="WP_059068055.1">
    <property type="nucleotide sequence ID" value="NZ_JAOQJX010000011.1"/>
</dbReference>
<dbReference type="Proteomes" id="UP001652394">
    <property type="component" value="Unassembled WGS sequence"/>
</dbReference>
<protein>
    <submittedName>
        <fullName evidence="1">Uncharacterized protein</fullName>
    </submittedName>
</protein>
<comment type="caution">
    <text evidence="1">The sequence shown here is derived from an EMBL/GenBank/DDBJ whole genome shotgun (WGS) entry which is preliminary data.</text>
</comment>